<evidence type="ECO:0000313" key="3">
    <source>
        <dbReference type="Proteomes" id="UP000641932"/>
    </source>
</evidence>
<dbReference type="AlphaFoldDB" id="A0A917ZXA5"/>
<feature type="compositionally biased region" description="Basic and acidic residues" evidence="1">
    <location>
        <begin position="39"/>
        <end position="54"/>
    </location>
</feature>
<gene>
    <name evidence="2" type="ORF">GCM10012280_63280</name>
</gene>
<organism evidence="2 3">
    <name type="scientific">Wenjunlia tyrosinilytica</name>
    <dbReference type="NCBI Taxonomy" id="1544741"/>
    <lineage>
        <taxon>Bacteria</taxon>
        <taxon>Bacillati</taxon>
        <taxon>Actinomycetota</taxon>
        <taxon>Actinomycetes</taxon>
        <taxon>Kitasatosporales</taxon>
        <taxon>Streptomycetaceae</taxon>
        <taxon>Wenjunlia</taxon>
    </lineage>
</organism>
<reference evidence="2" key="1">
    <citation type="journal article" date="2014" name="Int. J. Syst. Evol. Microbiol.">
        <title>Complete genome sequence of Corynebacterium casei LMG S-19264T (=DSM 44701T), isolated from a smear-ripened cheese.</title>
        <authorList>
            <consortium name="US DOE Joint Genome Institute (JGI-PGF)"/>
            <person name="Walter F."/>
            <person name="Albersmeier A."/>
            <person name="Kalinowski J."/>
            <person name="Ruckert C."/>
        </authorList>
    </citation>
    <scope>NUCLEOTIDE SEQUENCE</scope>
    <source>
        <strain evidence="2">CGMCC 4.7201</strain>
    </source>
</reference>
<proteinExistence type="predicted"/>
<dbReference type="RefSeq" id="WP_189135273.1">
    <property type="nucleotide sequence ID" value="NZ_BMMS01000039.1"/>
</dbReference>
<sequence>MSSPKPKPTAQLLADCRRDYEQARSPEARAAVQAQADRAQARLDHGFARPDGAR</sequence>
<evidence type="ECO:0000256" key="1">
    <source>
        <dbReference type="SAM" id="MobiDB-lite"/>
    </source>
</evidence>
<protein>
    <submittedName>
        <fullName evidence="2">Uncharacterized protein</fullName>
    </submittedName>
</protein>
<accession>A0A917ZXA5</accession>
<comment type="caution">
    <text evidence="2">The sequence shown here is derived from an EMBL/GenBank/DDBJ whole genome shotgun (WGS) entry which is preliminary data.</text>
</comment>
<keyword evidence="3" id="KW-1185">Reference proteome</keyword>
<feature type="region of interest" description="Disordered" evidence="1">
    <location>
        <begin position="22"/>
        <end position="54"/>
    </location>
</feature>
<feature type="compositionally biased region" description="Low complexity" evidence="1">
    <location>
        <begin position="28"/>
        <end position="38"/>
    </location>
</feature>
<dbReference type="EMBL" id="BMMS01000039">
    <property type="protein sequence ID" value="GGO98650.1"/>
    <property type="molecule type" value="Genomic_DNA"/>
</dbReference>
<evidence type="ECO:0000313" key="2">
    <source>
        <dbReference type="EMBL" id="GGO98650.1"/>
    </source>
</evidence>
<dbReference type="Proteomes" id="UP000641932">
    <property type="component" value="Unassembled WGS sequence"/>
</dbReference>
<name>A0A917ZXA5_9ACTN</name>
<reference evidence="2" key="2">
    <citation type="submission" date="2020-09" db="EMBL/GenBank/DDBJ databases">
        <authorList>
            <person name="Sun Q."/>
            <person name="Zhou Y."/>
        </authorList>
    </citation>
    <scope>NUCLEOTIDE SEQUENCE</scope>
    <source>
        <strain evidence="2">CGMCC 4.7201</strain>
    </source>
</reference>